<dbReference type="AlphaFoldDB" id="A0A846MAW8"/>
<accession>A0A846MAW8</accession>
<dbReference type="EMBL" id="JAASRS010000001">
    <property type="protein sequence ID" value="NIK13567.1"/>
    <property type="molecule type" value="Genomic_DNA"/>
</dbReference>
<keyword evidence="2" id="KW-1185">Reference proteome</keyword>
<comment type="caution">
    <text evidence="1">The sequence shown here is derived from an EMBL/GenBank/DDBJ whole genome shotgun (WGS) entry which is preliminary data.</text>
</comment>
<protein>
    <submittedName>
        <fullName evidence="1">Uncharacterized protein</fullName>
    </submittedName>
</protein>
<reference evidence="1 2" key="1">
    <citation type="submission" date="2020-03" db="EMBL/GenBank/DDBJ databases">
        <title>Genomic Encyclopedia of Archaeal and Bacterial Type Strains, Phase II (KMG-II): from individual species to whole genera.</title>
        <authorList>
            <person name="Goeker M."/>
        </authorList>
    </citation>
    <scope>NUCLEOTIDE SEQUENCE [LARGE SCALE GENOMIC DNA]</scope>
    <source>
        <strain evidence="1 2">DSM 4749</strain>
    </source>
</reference>
<dbReference type="Proteomes" id="UP000532769">
    <property type="component" value="Unassembled WGS sequence"/>
</dbReference>
<evidence type="ECO:0000313" key="1">
    <source>
        <dbReference type="EMBL" id="NIK13567.1"/>
    </source>
</evidence>
<gene>
    <name evidence="1" type="ORF">BDD39_000077</name>
</gene>
<organism evidence="1 2">
    <name type="scientific">Saccharococcus thermophilus</name>
    <dbReference type="NCBI Taxonomy" id="29396"/>
    <lineage>
        <taxon>Bacteria</taxon>
        <taxon>Bacillati</taxon>
        <taxon>Bacillota</taxon>
        <taxon>Bacilli</taxon>
        <taxon>Bacillales</taxon>
        <taxon>Anoxybacillaceae</taxon>
        <taxon>Saccharococcus</taxon>
    </lineage>
</organism>
<evidence type="ECO:0000313" key="2">
    <source>
        <dbReference type="Proteomes" id="UP000532769"/>
    </source>
</evidence>
<name>A0A846MAW8_9BACL</name>
<proteinExistence type="predicted"/>
<sequence>MHIFLAKIHIKGEGFLQKGAYLHEKKHIAPLIGLFSGP</sequence>